<evidence type="ECO:0000313" key="2">
    <source>
        <dbReference type="EMBL" id="RJT31695.1"/>
    </source>
</evidence>
<comment type="caution">
    <text evidence="2">The sequence shown here is derived from an EMBL/GenBank/DDBJ whole genome shotgun (WGS) entry which is preliminary data.</text>
</comment>
<dbReference type="InterPro" id="IPR001387">
    <property type="entry name" value="Cro/C1-type_HTH"/>
</dbReference>
<dbReference type="AlphaFoldDB" id="A0A6M7T8U5"/>
<dbReference type="SUPFAM" id="SSF47413">
    <property type="entry name" value="lambda repressor-like DNA-binding domains"/>
    <property type="match status" value="1"/>
</dbReference>
<dbReference type="GO" id="GO:0005829">
    <property type="term" value="C:cytosol"/>
    <property type="evidence" value="ECO:0007669"/>
    <property type="project" value="TreeGrafter"/>
</dbReference>
<dbReference type="InterPro" id="IPR011051">
    <property type="entry name" value="RmlC_Cupin_sf"/>
</dbReference>
<dbReference type="InterPro" id="IPR050807">
    <property type="entry name" value="TransReg_Diox_bact_type"/>
</dbReference>
<organism evidence="2 3">
    <name type="scientific">Mesorhizobium jarvisii</name>
    <dbReference type="NCBI Taxonomy" id="1777867"/>
    <lineage>
        <taxon>Bacteria</taxon>
        <taxon>Pseudomonadati</taxon>
        <taxon>Pseudomonadota</taxon>
        <taxon>Alphaproteobacteria</taxon>
        <taxon>Hyphomicrobiales</taxon>
        <taxon>Phyllobacteriaceae</taxon>
        <taxon>Mesorhizobium</taxon>
    </lineage>
</organism>
<dbReference type="SMART" id="SM00530">
    <property type="entry name" value="HTH_XRE"/>
    <property type="match status" value="1"/>
</dbReference>
<dbReference type="GO" id="GO:0003700">
    <property type="term" value="F:DNA-binding transcription factor activity"/>
    <property type="evidence" value="ECO:0007669"/>
    <property type="project" value="TreeGrafter"/>
</dbReference>
<dbReference type="CDD" id="cd00093">
    <property type="entry name" value="HTH_XRE"/>
    <property type="match status" value="1"/>
</dbReference>
<reference evidence="2 3" key="1">
    <citation type="submission" date="2018-09" db="EMBL/GenBank/DDBJ databases">
        <title>Mesorhizobium carmichaelinearum sp. nov. isolated from Carmichaelinea spp. root nodules in New Zealand.</title>
        <authorList>
            <person name="De Meyer S.E."/>
        </authorList>
    </citation>
    <scope>NUCLEOTIDE SEQUENCE [LARGE SCALE GENOMIC DNA]</scope>
    <source>
        <strain evidence="2 3">LMG 28313</strain>
    </source>
</reference>
<dbReference type="Gene3D" id="2.60.120.10">
    <property type="entry name" value="Jelly Rolls"/>
    <property type="match status" value="1"/>
</dbReference>
<keyword evidence="1" id="KW-0238">DNA-binding</keyword>
<proteinExistence type="predicted"/>
<dbReference type="Proteomes" id="UP000275530">
    <property type="component" value="Unassembled WGS sequence"/>
</dbReference>
<dbReference type="GO" id="GO:0003677">
    <property type="term" value="F:DNA binding"/>
    <property type="evidence" value="ECO:0007669"/>
    <property type="project" value="UniProtKB-KW"/>
</dbReference>
<protein>
    <submittedName>
        <fullName evidence="2">XRE family transcriptional regulator</fullName>
    </submittedName>
</protein>
<dbReference type="Pfam" id="PF01381">
    <property type="entry name" value="HTH_3"/>
    <property type="match status" value="1"/>
</dbReference>
<sequence>MDTASRHVKALADHLRLLRADRGLTLQELAANSGVSRATLSRIENGEVSPTAETLGRLASAFALPLSQLLAPLEPDFPPLVHHADQSIWSDQEKGFTRRALSPPSGQLKLEMIECEIAPNQRIVYDRPALPGHEHHLVLLAGALVLIVDGVRHDLRPGDCLRYRLRGASSFETGEQSARYIIAMA</sequence>
<dbReference type="PANTHER" id="PTHR46797:SF10">
    <property type="entry name" value="BLR1115 PROTEIN"/>
    <property type="match status" value="1"/>
</dbReference>
<dbReference type="PANTHER" id="PTHR46797">
    <property type="entry name" value="HTH-TYPE TRANSCRIPTIONAL REGULATOR"/>
    <property type="match status" value="1"/>
</dbReference>
<dbReference type="PROSITE" id="PS50943">
    <property type="entry name" value="HTH_CROC1"/>
    <property type="match status" value="1"/>
</dbReference>
<dbReference type="InterPro" id="IPR014710">
    <property type="entry name" value="RmlC-like_jellyroll"/>
</dbReference>
<keyword evidence="3" id="KW-1185">Reference proteome</keyword>
<dbReference type="SUPFAM" id="SSF51182">
    <property type="entry name" value="RmlC-like cupins"/>
    <property type="match status" value="1"/>
</dbReference>
<evidence type="ECO:0000256" key="1">
    <source>
        <dbReference type="ARBA" id="ARBA00023125"/>
    </source>
</evidence>
<gene>
    <name evidence="2" type="ORF">D3242_21440</name>
</gene>
<dbReference type="InterPro" id="IPR010982">
    <property type="entry name" value="Lambda_DNA-bd_dom_sf"/>
</dbReference>
<evidence type="ECO:0000313" key="3">
    <source>
        <dbReference type="Proteomes" id="UP000275530"/>
    </source>
</evidence>
<accession>A0A6M7T8U5</accession>
<dbReference type="Gene3D" id="1.10.260.40">
    <property type="entry name" value="lambda repressor-like DNA-binding domains"/>
    <property type="match status" value="1"/>
</dbReference>
<dbReference type="EMBL" id="QZXA01000008">
    <property type="protein sequence ID" value="RJT31695.1"/>
    <property type="molecule type" value="Genomic_DNA"/>
</dbReference>
<name>A0A6M7T8U5_9HYPH</name>